<sequence>MKREIDVLIPKLSPDEDSRSDGLTADMLVLPLTYYSSCSWLVCFRTTEDNYVIFINSNQYAHIIICPQWFSGITVDKAVEFSYEEVSKATHDFSPGNKIGQGGFGAVYYAELRGKVWN</sequence>
<comment type="caution">
    <text evidence="1">The sequence shown here is derived from an EMBL/GenBank/DDBJ whole genome shotgun (WGS) entry which is preliminary data.</text>
</comment>
<name>A0ACB9K732_9ASTR</name>
<evidence type="ECO:0000313" key="1">
    <source>
        <dbReference type="EMBL" id="KAI3828054.1"/>
    </source>
</evidence>
<reference evidence="2" key="1">
    <citation type="journal article" date="2022" name="Mol. Ecol. Resour.">
        <title>The genomes of chicory, endive, great burdock and yacon provide insights into Asteraceae palaeo-polyploidization history and plant inulin production.</title>
        <authorList>
            <person name="Fan W."/>
            <person name="Wang S."/>
            <person name="Wang H."/>
            <person name="Wang A."/>
            <person name="Jiang F."/>
            <person name="Liu H."/>
            <person name="Zhao H."/>
            <person name="Xu D."/>
            <person name="Zhang Y."/>
        </authorList>
    </citation>
    <scope>NUCLEOTIDE SEQUENCE [LARGE SCALE GENOMIC DNA]</scope>
    <source>
        <strain evidence="2">cv. Yunnan</strain>
    </source>
</reference>
<evidence type="ECO:0000313" key="2">
    <source>
        <dbReference type="Proteomes" id="UP001056120"/>
    </source>
</evidence>
<reference evidence="1 2" key="2">
    <citation type="journal article" date="2022" name="Mol. Ecol. Resour.">
        <title>The genomes of chicory, endive, great burdock and yacon provide insights into Asteraceae paleo-polyploidization history and plant inulin production.</title>
        <authorList>
            <person name="Fan W."/>
            <person name="Wang S."/>
            <person name="Wang H."/>
            <person name="Wang A."/>
            <person name="Jiang F."/>
            <person name="Liu H."/>
            <person name="Zhao H."/>
            <person name="Xu D."/>
            <person name="Zhang Y."/>
        </authorList>
    </citation>
    <scope>NUCLEOTIDE SEQUENCE [LARGE SCALE GENOMIC DNA]</scope>
    <source>
        <strain evidence="2">cv. Yunnan</strain>
        <tissue evidence="1">Leaves</tissue>
    </source>
</reference>
<keyword evidence="2" id="KW-1185">Reference proteome</keyword>
<proteinExistence type="predicted"/>
<accession>A0ACB9K732</accession>
<organism evidence="1 2">
    <name type="scientific">Smallanthus sonchifolius</name>
    <dbReference type="NCBI Taxonomy" id="185202"/>
    <lineage>
        <taxon>Eukaryota</taxon>
        <taxon>Viridiplantae</taxon>
        <taxon>Streptophyta</taxon>
        <taxon>Embryophyta</taxon>
        <taxon>Tracheophyta</taxon>
        <taxon>Spermatophyta</taxon>
        <taxon>Magnoliopsida</taxon>
        <taxon>eudicotyledons</taxon>
        <taxon>Gunneridae</taxon>
        <taxon>Pentapetalae</taxon>
        <taxon>asterids</taxon>
        <taxon>campanulids</taxon>
        <taxon>Asterales</taxon>
        <taxon>Asteraceae</taxon>
        <taxon>Asteroideae</taxon>
        <taxon>Heliantheae alliance</taxon>
        <taxon>Millerieae</taxon>
        <taxon>Smallanthus</taxon>
    </lineage>
</organism>
<protein>
    <submittedName>
        <fullName evidence="1">Uncharacterized protein</fullName>
    </submittedName>
</protein>
<dbReference type="EMBL" id="CM042018">
    <property type="protein sequence ID" value="KAI3828054.1"/>
    <property type="molecule type" value="Genomic_DNA"/>
</dbReference>
<gene>
    <name evidence="1" type="ORF">L1987_02148</name>
</gene>
<dbReference type="Proteomes" id="UP001056120">
    <property type="component" value="Linkage Group LG01"/>
</dbReference>